<evidence type="ECO:0000313" key="3">
    <source>
        <dbReference type="EMBL" id="KAF2288995.1"/>
    </source>
</evidence>
<proteinExistence type="predicted"/>
<sequence length="1204" mass="133501">MASNPPIVEDTCNTETDEETIAVRKKRSRRDPSSGNAAEAENEVLGFFRDLADSDDSKEMSLTADEDDEDDIVNARKSFLRPVESPSPGSTIVGSATSNDEDNFFGPVSASFIRPGRLSDSAASDDNHDITMDSTAFSMHFHSLVKSDSGGKTLEEKTPSHISSPSDSGSFIVLTKAKKLIPHVSLPFEKVSCGRDSSDMSLVGENPHNYDYGKLSPTLEALLAEGSKDLQDSSVSDSNNGKTLKRKLSTFDENLSGHIDEKVCKDKETRNIAKLDTYTEGVSAACMELDEVNGISLITLVNQSTSGPSSHSNEDLEADVSVDQQMQTPNLLSKVNNDHSKALIGTNMLNIEFSVGAQRMYGKVPQLNVFSLHEYRKTSIEGCLEETSTSNRSGNYAVYQNSDQHHRSPAVESISSLSSKQQQNFLDAAKSSRQLSYMTPSPKQPGSFFGRENIKSGENILPFYKTSSKFKIFDTSPLANSLKDVIEKSKLRLLKLHSSTTSPLNAVGEENNKDIEGKNVDALVSNLEKHLSSVDQKNMDHERTNYKYNAGIWSPKNDGSLSEMEGTISLGEGAESLIPMSSHTLSKTSDTQLMSEVASPSKFTSLQNKVSQHILMPENLQKQVVVFYGSDSPSVEIKLEHGNDVKTSRQPDVFVYPGKMLDQRLASSTENHSTVPRGLQKIELVSIGLGQVKTSIGNVTNNSHSAAVTDESESWFAEGTKLSTSSVIEINHFGDFNQVEKVHDEQSYPADVQNESETLPDVRTPSREMSALKFFSGSPDCNIPCATDPIYSKEELPGKRNEASLPAPDSLYVHWRNVNEPSLLKISTKFSTDMQQLFSPFIDKLNMSSIGVLQDILVHLEKIKIYEILCSQIQPQRRAQELSFAIHRSEMLKSNRRFLFSPSDRDNIVCREKVATMKHECEALDRKIKNLTKSFHNYLKMKGEKSCSETIVLLNDHLKKKTSCRLVHEDLQLWEVDDFGSRNEKQNLVLNYQGLIYQRFTINDGPIPSIFVLNTLNGITITKNFPNMDAWSAFACVLNAKNIKRHIGSKSFAQETQITCSLLHNLLDVVAEVQLAQLEIRNLVHTCFRSSSVEQLDLQLCFIDFNNGRKVMVTLDMTCLKCGIYPSDIFPCQLQASVSGTYISLPESLSAKIKAAVDGLRVGYSRIMRICRLDLCFLMISTVRFSLISIDNCTVDAPRGTNSI</sequence>
<gene>
    <name evidence="3" type="ORF">GH714_023589</name>
</gene>
<feature type="region of interest" description="Disordered" evidence="1">
    <location>
        <begin position="148"/>
        <end position="167"/>
    </location>
</feature>
<accession>A0A6A6KL05</accession>
<evidence type="ECO:0000256" key="1">
    <source>
        <dbReference type="SAM" id="MobiDB-lite"/>
    </source>
</evidence>
<dbReference type="Pfam" id="PF18210">
    <property type="entry name" value="Knl1_RWD_C"/>
    <property type="match status" value="1"/>
</dbReference>
<dbReference type="Proteomes" id="UP000467840">
    <property type="component" value="Chromosome 8"/>
</dbReference>
<feature type="region of interest" description="Disordered" evidence="1">
    <location>
        <begin position="81"/>
        <end position="100"/>
    </location>
</feature>
<evidence type="ECO:0000259" key="2">
    <source>
        <dbReference type="Pfam" id="PF18210"/>
    </source>
</evidence>
<feature type="domain" description="Knl1 C-terminal RWD" evidence="2">
    <location>
        <begin position="917"/>
        <end position="1069"/>
    </location>
</feature>
<feature type="region of interest" description="Disordered" evidence="1">
    <location>
        <begin position="1"/>
        <end position="43"/>
    </location>
</feature>
<feature type="compositionally biased region" description="Polar residues" evidence="1">
    <location>
        <begin position="87"/>
        <end position="98"/>
    </location>
</feature>
<keyword evidence="4" id="KW-1185">Reference proteome</keyword>
<evidence type="ECO:0000313" key="4">
    <source>
        <dbReference type="Proteomes" id="UP000467840"/>
    </source>
</evidence>
<dbReference type="PANTHER" id="PTHR35707:SF1">
    <property type="entry name" value="SPC7 KINETOCHORE PROTEIN DOMAIN-CONTAINING PROTEIN"/>
    <property type="match status" value="1"/>
</dbReference>
<dbReference type="EMBL" id="JAAGAX010000016">
    <property type="protein sequence ID" value="KAF2288995.1"/>
    <property type="molecule type" value="Genomic_DNA"/>
</dbReference>
<dbReference type="AlphaFoldDB" id="A0A6A6KL05"/>
<comment type="caution">
    <text evidence="3">The sequence shown here is derived from an EMBL/GenBank/DDBJ whole genome shotgun (WGS) entry which is preliminary data.</text>
</comment>
<dbReference type="PANTHER" id="PTHR35707">
    <property type="entry name" value="OS06G0608100 PROTEIN"/>
    <property type="match status" value="1"/>
</dbReference>
<dbReference type="InterPro" id="IPR040850">
    <property type="entry name" value="Knl1_RWD_C"/>
</dbReference>
<organism evidence="3 4">
    <name type="scientific">Hevea brasiliensis</name>
    <name type="common">Para rubber tree</name>
    <name type="synonym">Siphonia brasiliensis</name>
    <dbReference type="NCBI Taxonomy" id="3981"/>
    <lineage>
        <taxon>Eukaryota</taxon>
        <taxon>Viridiplantae</taxon>
        <taxon>Streptophyta</taxon>
        <taxon>Embryophyta</taxon>
        <taxon>Tracheophyta</taxon>
        <taxon>Spermatophyta</taxon>
        <taxon>Magnoliopsida</taxon>
        <taxon>eudicotyledons</taxon>
        <taxon>Gunneridae</taxon>
        <taxon>Pentapetalae</taxon>
        <taxon>rosids</taxon>
        <taxon>fabids</taxon>
        <taxon>Malpighiales</taxon>
        <taxon>Euphorbiaceae</taxon>
        <taxon>Crotonoideae</taxon>
        <taxon>Micrandreae</taxon>
        <taxon>Hevea</taxon>
    </lineage>
</organism>
<reference evidence="3 4" key="1">
    <citation type="journal article" date="2020" name="Mol. Plant">
        <title>The Chromosome-Based Rubber Tree Genome Provides New Insights into Spurge Genome Evolution and Rubber Biosynthesis.</title>
        <authorList>
            <person name="Liu J."/>
            <person name="Shi C."/>
            <person name="Shi C.C."/>
            <person name="Li W."/>
            <person name="Zhang Q.J."/>
            <person name="Zhang Y."/>
            <person name="Li K."/>
            <person name="Lu H.F."/>
            <person name="Shi C."/>
            <person name="Zhu S.T."/>
            <person name="Xiao Z.Y."/>
            <person name="Nan H."/>
            <person name="Yue Y."/>
            <person name="Zhu X.G."/>
            <person name="Wu Y."/>
            <person name="Hong X.N."/>
            <person name="Fan G.Y."/>
            <person name="Tong Y."/>
            <person name="Zhang D."/>
            <person name="Mao C.L."/>
            <person name="Liu Y.L."/>
            <person name="Hao S.J."/>
            <person name="Liu W.Q."/>
            <person name="Lv M.Q."/>
            <person name="Zhang H.B."/>
            <person name="Liu Y."/>
            <person name="Hu-Tang G.R."/>
            <person name="Wang J.P."/>
            <person name="Wang J.H."/>
            <person name="Sun Y.H."/>
            <person name="Ni S.B."/>
            <person name="Chen W.B."/>
            <person name="Zhang X.C."/>
            <person name="Jiao Y.N."/>
            <person name="Eichler E.E."/>
            <person name="Li G.H."/>
            <person name="Liu X."/>
            <person name="Gao L.Z."/>
        </authorList>
    </citation>
    <scope>NUCLEOTIDE SEQUENCE [LARGE SCALE GENOMIC DNA]</scope>
    <source>
        <strain evidence="4">cv. GT1</strain>
        <tissue evidence="3">Leaf</tissue>
    </source>
</reference>
<name>A0A6A6KL05_HEVBR</name>
<protein>
    <recommendedName>
        <fullName evidence="2">Knl1 C-terminal RWD domain-containing protein</fullName>
    </recommendedName>
</protein>